<dbReference type="SUPFAM" id="SSF51366">
    <property type="entry name" value="Ribulose-phoshate binding barrel"/>
    <property type="match status" value="1"/>
</dbReference>
<dbReference type="NCBIfam" id="NF002298">
    <property type="entry name" value="PRK01222.1-4"/>
    <property type="match status" value="1"/>
</dbReference>
<protein>
    <recommendedName>
        <fullName evidence="5 10">N-(5'-phosphoribosyl)anthranilate isomerase</fullName>
        <shortName evidence="10">PRAI</shortName>
        <ecNumber evidence="4 10">5.3.1.24</ecNumber>
    </recommendedName>
</protein>
<dbReference type="UniPathway" id="UPA00035">
    <property type="reaction ID" value="UER00042"/>
</dbReference>
<reference evidence="12 13" key="1">
    <citation type="journal article" date="2014" name="PLoS ONE">
        <title>Physiological and genomic features of a novel sulfur-oxidizing gammaproteobacterium belonging to a previously uncultivated symbiotic lineage isolated from a hydrothermal vent.</title>
        <authorList>
            <person name="Nunoura T."/>
            <person name="Takaki Y."/>
            <person name="Kazama H."/>
            <person name="Kakuta J."/>
            <person name="Shimamura S."/>
            <person name="Makita H."/>
            <person name="Hirai M."/>
            <person name="Miyazaki M."/>
            <person name="Takai K."/>
        </authorList>
    </citation>
    <scope>NUCLEOTIDE SEQUENCE [LARGE SCALE GENOMIC DNA]</scope>
    <source>
        <strain evidence="12 13">Hiromi1</strain>
    </source>
</reference>
<evidence type="ECO:0000256" key="3">
    <source>
        <dbReference type="ARBA" id="ARBA00007571"/>
    </source>
</evidence>
<dbReference type="EMBL" id="AP012273">
    <property type="protein sequence ID" value="BAO44214.1"/>
    <property type="molecule type" value="Genomic_DNA"/>
</dbReference>
<feature type="domain" description="N-(5'phosphoribosyl) anthranilate isomerase (PRAI)" evidence="11">
    <location>
        <begin position="5"/>
        <end position="199"/>
    </location>
</feature>
<evidence type="ECO:0000256" key="8">
    <source>
        <dbReference type="ARBA" id="ARBA00023141"/>
    </source>
</evidence>
<keyword evidence="6 10" id="KW-0028">Amino-acid biosynthesis</keyword>
<keyword evidence="13" id="KW-1185">Reference proteome</keyword>
<dbReference type="Proteomes" id="UP000031631">
    <property type="component" value="Chromosome"/>
</dbReference>
<dbReference type="RefSeq" id="WP_041066796.1">
    <property type="nucleotide sequence ID" value="NZ_AP012273.1"/>
</dbReference>
<name>A0A7U6JH85_9GAMM</name>
<dbReference type="NCBIfam" id="NF002299">
    <property type="entry name" value="PRK01222.1-6"/>
    <property type="match status" value="1"/>
</dbReference>
<dbReference type="HAMAP" id="MF_00135">
    <property type="entry name" value="PRAI"/>
    <property type="match status" value="1"/>
</dbReference>
<keyword evidence="7 10" id="KW-0822">Tryptophan biosynthesis</keyword>
<evidence type="ECO:0000256" key="5">
    <source>
        <dbReference type="ARBA" id="ARBA00022272"/>
    </source>
</evidence>
<sequence length="207" mass="22493">MRTRVKICGITREQDALAAVRAGADALGFVFYPPSPRHVEVAQARQIIRSLPPFVTTVALFVNADRGSIAEVVQETGIDLIQFHGHECPDYCAEHGRPWIKAIRMQDGLDPDKAMADYAGAQALLLDAYRPGVPGGTGETFDWRRIPEHLAGRIILAGGLTPDNIAHAVRQVKPYAVDVSGGVEAEKGIKDADAIQRFMRGVQLGQE</sequence>
<evidence type="ECO:0000256" key="4">
    <source>
        <dbReference type="ARBA" id="ARBA00012572"/>
    </source>
</evidence>
<accession>A0A7U6JH85</accession>
<dbReference type="AlphaFoldDB" id="A0A7U6JH85"/>
<dbReference type="FunFam" id="3.20.20.70:FF:000075">
    <property type="entry name" value="Tryptophan biosynthesis protein TRP1"/>
    <property type="match status" value="1"/>
</dbReference>
<dbReference type="KEGG" id="tbn:TBH_C1289"/>
<keyword evidence="8 10" id="KW-0057">Aromatic amino acid biosynthesis</keyword>
<evidence type="ECO:0000313" key="13">
    <source>
        <dbReference type="Proteomes" id="UP000031631"/>
    </source>
</evidence>
<dbReference type="PANTHER" id="PTHR42894">
    <property type="entry name" value="N-(5'-PHOSPHORIBOSYL)ANTHRANILATE ISOMERASE"/>
    <property type="match status" value="1"/>
</dbReference>
<evidence type="ECO:0000256" key="1">
    <source>
        <dbReference type="ARBA" id="ARBA00001164"/>
    </source>
</evidence>
<proteinExistence type="inferred from homology"/>
<comment type="catalytic activity">
    <reaction evidence="1 10">
        <text>N-(5-phospho-beta-D-ribosyl)anthranilate = 1-(2-carboxyphenylamino)-1-deoxy-D-ribulose 5-phosphate</text>
        <dbReference type="Rhea" id="RHEA:21540"/>
        <dbReference type="ChEBI" id="CHEBI:18277"/>
        <dbReference type="ChEBI" id="CHEBI:58613"/>
        <dbReference type="EC" id="5.3.1.24"/>
    </reaction>
</comment>
<dbReference type="OrthoDB" id="9796196at2"/>
<evidence type="ECO:0000256" key="9">
    <source>
        <dbReference type="ARBA" id="ARBA00023235"/>
    </source>
</evidence>
<dbReference type="EC" id="5.3.1.24" evidence="4 10"/>
<comment type="pathway">
    <text evidence="2 10">Amino-acid biosynthesis; L-tryptophan biosynthesis; L-tryptophan from chorismate: step 3/5.</text>
</comment>
<evidence type="ECO:0000256" key="2">
    <source>
        <dbReference type="ARBA" id="ARBA00004664"/>
    </source>
</evidence>
<evidence type="ECO:0000256" key="6">
    <source>
        <dbReference type="ARBA" id="ARBA00022605"/>
    </source>
</evidence>
<comment type="similarity">
    <text evidence="3 10">Belongs to the TrpF family.</text>
</comment>
<dbReference type="InterPro" id="IPR011060">
    <property type="entry name" value="RibuloseP-bd_barrel"/>
</dbReference>
<dbReference type="Gene3D" id="3.20.20.70">
    <property type="entry name" value="Aldolase class I"/>
    <property type="match status" value="1"/>
</dbReference>
<dbReference type="PANTHER" id="PTHR42894:SF1">
    <property type="entry name" value="N-(5'-PHOSPHORIBOSYL)ANTHRANILATE ISOMERASE"/>
    <property type="match status" value="1"/>
</dbReference>
<evidence type="ECO:0000256" key="7">
    <source>
        <dbReference type="ARBA" id="ARBA00022822"/>
    </source>
</evidence>
<dbReference type="CDD" id="cd00405">
    <property type="entry name" value="PRAI"/>
    <property type="match status" value="1"/>
</dbReference>
<organism evidence="12 13">
    <name type="scientific">Thiolapillus brandeum</name>
    <dbReference type="NCBI Taxonomy" id="1076588"/>
    <lineage>
        <taxon>Bacteria</taxon>
        <taxon>Pseudomonadati</taxon>
        <taxon>Pseudomonadota</taxon>
        <taxon>Gammaproteobacteria</taxon>
        <taxon>Chromatiales</taxon>
        <taxon>Sedimenticolaceae</taxon>
        <taxon>Thiolapillus</taxon>
    </lineage>
</organism>
<evidence type="ECO:0000256" key="10">
    <source>
        <dbReference type="HAMAP-Rule" id="MF_00135"/>
    </source>
</evidence>
<dbReference type="GO" id="GO:0000162">
    <property type="term" value="P:L-tryptophan biosynthetic process"/>
    <property type="evidence" value="ECO:0007669"/>
    <property type="project" value="UniProtKB-UniRule"/>
</dbReference>
<gene>
    <name evidence="10" type="primary">trpF</name>
    <name evidence="12" type="ORF">TBH_C1289</name>
</gene>
<dbReference type="Pfam" id="PF00697">
    <property type="entry name" value="PRAI"/>
    <property type="match status" value="1"/>
</dbReference>
<dbReference type="InterPro" id="IPR044643">
    <property type="entry name" value="TrpF_fam"/>
</dbReference>
<evidence type="ECO:0000313" key="12">
    <source>
        <dbReference type="EMBL" id="BAO44214.1"/>
    </source>
</evidence>
<keyword evidence="9 10" id="KW-0413">Isomerase</keyword>
<dbReference type="InterPro" id="IPR001240">
    <property type="entry name" value="PRAI_dom"/>
</dbReference>
<dbReference type="InterPro" id="IPR013785">
    <property type="entry name" value="Aldolase_TIM"/>
</dbReference>
<dbReference type="GO" id="GO:0004640">
    <property type="term" value="F:phosphoribosylanthranilate isomerase activity"/>
    <property type="evidence" value="ECO:0007669"/>
    <property type="project" value="UniProtKB-UniRule"/>
</dbReference>
<evidence type="ECO:0000259" key="11">
    <source>
        <dbReference type="Pfam" id="PF00697"/>
    </source>
</evidence>